<evidence type="ECO:0000313" key="3">
    <source>
        <dbReference type="Proteomes" id="UP000239494"/>
    </source>
</evidence>
<accession>A0A2T0TEC5</accession>
<dbReference type="PROSITE" id="PS51257">
    <property type="entry name" value="PROKAR_LIPOPROTEIN"/>
    <property type="match status" value="1"/>
</dbReference>
<reference evidence="2 3" key="1">
    <citation type="submission" date="2018-03" db="EMBL/GenBank/DDBJ databases">
        <title>Genomic Encyclopedia of Archaeal and Bacterial Type Strains, Phase II (KMG-II): from individual species to whole genera.</title>
        <authorList>
            <person name="Goeker M."/>
        </authorList>
    </citation>
    <scope>NUCLEOTIDE SEQUENCE [LARGE SCALE GENOMIC DNA]</scope>
    <source>
        <strain evidence="2 3">DSM 44720</strain>
    </source>
</reference>
<protein>
    <submittedName>
        <fullName evidence="2">Uncharacterized protein DUF3558</fullName>
    </submittedName>
</protein>
<name>A0A2T0TEC5_9PSEU</name>
<comment type="caution">
    <text evidence="2">The sequence shown here is derived from an EMBL/GenBank/DDBJ whole genome shotgun (WGS) entry which is preliminary data.</text>
</comment>
<keyword evidence="3" id="KW-1185">Reference proteome</keyword>
<evidence type="ECO:0000313" key="2">
    <source>
        <dbReference type="EMBL" id="PRY44001.1"/>
    </source>
</evidence>
<dbReference type="AlphaFoldDB" id="A0A2T0TEC5"/>
<feature type="signal peptide" evidence="1">
    <location>
        <begin position="1"/>
        <end position="18"/>
    </location>
</feature>
<sequence length="202" mass="20999">MRTLLLLTALTTLAFATAGCGDSPSTPAAAADGLGDTTQHGAPRVASPMVFANSAKKPCGLLTEPQLKTLGMPGVEGVAGAGDTGPMCDWDDTPGTSGQRVSFTFTKGNGNGGLDRVYELKSTFKLFELQAPIQDYPTLLNAPTDDRLKGVCTLVVGITDDQILTTTIQMRTTPKPAPRAFEPCVVAREAADLALTSIRTAG</sequence>
<evidence type="ECO:0000256" key="1">
    <source>
        <dbReference type="SAM" id="SignalP"/>
    </source>
</evidence>
<proteinExistence type="predicted"/>
<dbReference type="InterPro" id="IPR024520">
    <property type="entry name" value="DUF3558"/>
</dbReference>
<feature type="chain" id="PRO_5039179206" evidence="1">
    <location>
        <begin position="19"/>
        <end position="202"/>
    </location>
</feature>
<organism evidence="2 3">
    <name type="scientific">Umezawaea tangerina</name>
    <dbReference type="NCBI Taxonomy" id="84725"/>
    <lineage>
        <taxon>Bacteria</taxon>
        <taxon>Bacillati</taxon>
        <taxon>Actinomycetota</taxon>
        <taxon>Actinomycetes</taxon>
        <taxon>Pseudonocardiales</taxon>
        <taxon>Pseudonocardiaceae</taxon>
        <taxon>Umezawaea</taxon>
    </lineage>
</organism>
<gene>
    <name evidence="2" type="ORF">CLV43_103752</name>
</gene>
<keyword evidence="1" id="KW-0732">Signal</keyword>
<dbReference type="Pfam" id="PF12079">
    <property type="entry name" value="DUF3558"/>
    <property type="match status" value="1"/>
</dbReference>
<dbReference type="RefSeq" id="WP_170155832.1">
    <property type="nucleotide sequence ID" value="NZ_PVTF01000003.1"/>
</dbReference>
<dbReference type="Proteomes" id="UP000239494">
    <property type="component" value="Unassembled WGS sequence"/>
</dbReference>
<dbReference type="EMBL" id="PVTF01000003">
    <property type="protein sequence ID" value="PRY44001.1"/>
    <property type="molecule type" value="Genomic_DNA"/>
</dbReference>